<reference evidence="3 4" key="1">
    <citation type="submission" date="2015-07" db="EMBL/GenBank/DDBJ databases">
        <title>Whole genome sequencing of Bosea vaviloviae isolated from cave pool.</title>
        <authorList>
            <person name="Tan N.E.H."/>
            <person name="Lee Y.P."/>
            <person name="Gan H.M."/>
            <person name="Barton H."/>
            <person name="Savka M.A."/>
        </authorList>
    </citation>
    <scope>NUCLEOTIDE SEQUENCE [LARGE SCALE GENOMIC DNA]</scope>
    <source>
        <strain evidence="3 4">SD260</strain>
    </source>
</reference>
<keyword evidence="1" id="KW-0472">Membrane</keyword>
<dbReference type="RefSeq" id="WP_054212036.1">
    <property type="nucleotide sequence ID" value="NZ_LGSZ01000095.1"/>
</dbReference>
<evidence type="ECO:0000313" key="4">
    <source>
        <dbReference type="Proteomes" id="UP000037822"/>
    </source>
</evidence>
<feature type="transmembrane region" description="Helical" evidence="1">
    <location>
        <begin position="127"/>
        <end position="146"/>
    </location>
</feature>
<dbReference type="PATRIC" id="fig|1526658.3.peg.4843"/>
<dbReference type="Proteomes" id="UP000037822">
    <property type="component" value="Unassembled WGS sequence"/>
</dbReference>
<keyword evidence="1" id="KW-1133">Transmembrane helix</keyword>
<dbReference type="OrthoDB" id="7593905at2"/>
<dbReference type="Pfam" id="PF20967">
    <property type="entry name" value="MASE7"/>
    <property type="match status" value="1"/>
</dbReference>
<protein>
    <recommendedName>
        <fullName evidence="2">Adenylate cyclase MASE7 domain-containing protein</fullName>
    </recommendedName>
</protein>
<proteinExistence type="predicted"/>
<feature type="domain" description="Adenylate cyclase MASE7" evidence="2">
    <location>
        <begin position="23"/>
        <end position="174"/>
    </location>
</feature>
<evidence type="ECO:0000313" key="3">
    <source>
        <dbReference type="EMBL" id="KPH73683.1"/>
    </source>
</evidence>
<sequence length="191" mass="20783">MPANDLRRVLARLRDCLAHSDPRAALANTVALVVASNQPFYPLYVYWAVSPTIWPTYVSFLSTPFFLAVPWLMRRSTLLGRATLLFAGIGNTLVCAIALGRSSGVDVFLIPCLVLALLLFRRSERWLGFAFAALAAVVYLAPDGIIGTPGHLYAANEYAALQRLNFISAASLTGLVALLFANILEDKSPSR</sequence>
<feature type="transmembrane region" description="Helical" evidence="1">
    <location>
        <begin position="105"/>
        <end position="120"/>
    </location>
</feature>
<accession>A0A0N0M792</accession>
<gene>
    <name evidence="3" type="ORF">AE618_26495</name>
</gene>
<name>A0A0N0M792_9HYPH</name>
<dbReference type="EMBL" id="LGSZ01000095">
    <property type="protein sequence ID" value="KPH73683.1"/>
    <property type="molecule type" value="Genomic_DNA"/>
</dbReference>
<dbReference type="AlphaFoldDB" id="A0A0N0M792"/>
<keyword evidence="4" id="KW-1185">Reference proteome</keyword>
<feature type="transmembrane region" description="Helical" evidence="1">
    <location>
        <begin position="78"/>
        <end position="99"/>
    </location>
</feature>
<dbReference type="InterPro" id="IPR048432">
    <property type="entry name" value="MASE7"/>
</dbReference>
<organism evidence="3 4">
    <name type="scientific">Bosea vaviloviae</name>
    <dbReference type="NCBI Taxonomy" id="1526658"/>
    <lineage>
        <taxon>Bacteria</taxon>
        <taxon>Pseudomonadati</taxon>
        <taxon>Pseudomonadota</taxon>
        <taxon>Alphaproteobacteria</taxon>
        <taxon>Hyphomicrobiales</taxon>
        <taxon>Boseaceae</taxon>
        <taxon>Bosea</taxon>
    </lineage>
</organism>
<keyword evidence="1" id="KW-0812">Transmembrane</keyword>
<feature type="transmembrane region" description="Helical" evidence="1">
    <location>
        <begin position="166"/>
        <end position="184"/>
    </location>
</feature>
<comment type="caution">
    <text evidence="3">The sequence shown here is derived from an EMBL/GenBank/DDBJ whole genome shotgun (WGS) entry which is preliminary data.</text>
</comment>
<evidence type="ECO:0000259" key="2">
    <source>
        <dbReference type="Pfam" id="PF20967"/>
    </source>
</evidence>
<feature type="transmembrane region" description="Helical" evidence="1">
    <location>
        <begin position="44"/>
        <end position="66"/>
    </location>
</feature>
<evidence type="ECO:0000256" key="1">
    <source>
        <dbReference type="SAM" id="Phobius"/>
    </source>
</evidence>